<protein>
    <submittedName>
        <fullName evidence="1">Uncharacterized protein</fullName>
    </submittedName>
</protein>
<reference evidence="1" key="1">
    <citation type="submission" date="2019-08" db="EMBL/GenBank/DDBJ databases">
        <authorList>
            <person name="Kucharzyk K."/>
            <person name="Murdoch R.W."/>
            <person name="Higgins S."/>
            <person name="Loffler F."/>
        </authorList>
    </citation>
    <scope>NUCLEOTIDE SEQUENCE</scope>
</reference>
<name>A0A644YQ98_9ZZZZ</name>
<organism evidence="1">
    <name type="scientific">bioreactor metagenome</name>
    <dbReference type="NCBI Taxonomy" id="1076179"/>
    <lineage>
        <taxon>unclassified sequences</taxon>
        <taxon>metagenomes</taxon>
        <taxon>ecological metagenomes</taxon>
    </lineage>
</organism>
<comment type="caution">
    <text evidence="1">The sequence shown here is derived from an EMBL/GenBank/DDBJ whole genome shotgun (WGS) entry which is preliminary data.</text>
</comment>
<proteinExistence type="predicted"/>
<sequence>MKRPFFVVIVTVLLFIFACNQSVKVEVVTESSMRDSTQLVFWKNLGDLYGKAFRGTVVAGGDGDTTFAGELVMHVRLVEEGVIKVPFIVGRDSSRTWIFTLESDGLMLNHDHRHPDGTESESNMYGGKTTNFGTAECQVFPVDQATVNILPTRTTNVWWVELVPGSHFTYNLRRVNTDRFFSVRFDLTQEIETPGVPWGW</sequence>
<gene>
    <name evidence="1" type="ORF">SDC9_77039</name>
</gene>
<dbReference type="EMBL" id="VSSQ01005799">
    <property type="protein sequence ID" value="MPM30489.1"/>
    <property type="molecule type" value="Genomic_DNA"/>
</dbReference>
<dbReference type="PROSITE" id="PS51257">
    <property type="entry name" value="PROKAR_LIPOPROTEIN"/>
    <property type="match status" value="1"/>
</dbReference>
<accession>A0A644YQ98</accession>
<evidence type="ECO:0000313" key="1">
    <source>
        <dbReference type="EMBL" id="MPM30489.1"/>
    </source>
</evidence>
<dbReference type="AlphaFoldDB" id="A0A644YQ98"/>